<evidence type="ECO:0000313" key="4">
    <source>
        <dbReference type="Proteomes" id="UP001331561"/>
    </source>
</evidence>
<protein>
    <submittedName>
        <fullName evidence="3">SRPBCC family protein</fullName>
    </submittedName>
</protein>
<name>A0ABU6K8Q0_9RHOO</name>
<dbReference type="EMBL" id="JAYXHS010000003">
    <property type="protein sequence ID" value="MEC5387418.1"/>
    <property type="molecule type" value="Genomic_DNA"/>
</dbReference>
<proteinExistence type="inferred from homology"/>
<dbReference type="InterPro" id="IPR013538">
    <property type="entry name" value="ASHA1/2-like_C"/>
</dbReference>
<sequence>MNTSNTSDREISITRELAFPRELVFRAWTEQKHIDAWWGPTGFRNETYEMSVAPGGVWRFMMHGPDGKDWPNKIVYIEVKKPERLVYTHGGDDGTEDISFHVTVDFEDVGGKTRLTMKMLFASVEACEKVKTYGAIEGNRQTMDRLEQHLADMG</sequence>
<dbReference type="SUPFAM" id="SSF55961">
    <property type="entry name" value="Bet v1-like"/>
    <property type="match status" value="1"/>
</dbReference>
<comment type="caution">
    <text evidence="3">The sequence shown here is derived from an EMBL/GenBank/DDBJ whole genome shotgun (WGS) entry which is preliminary data.</text>
</comment>
<evidence type="ECO:0000313" key="3">
    <source>
        <dbReference type="EMBL" id="MEC5387418.1"/>
    </source>
</evidence>
<reference evidence="3 4" key="1">
    <citation type="submission" date="2024-01" db="EMBL/GenBank/DDBJ databases">
        <title>Uliginosibacterium soil sp. nov.</title>
        <authorList>
            <person name="Lv Y."/>
        </authorList>
    </citation>
    <scope>NUCLEOTIDE SEQUENCE [LARGE SCALE GENOMIC DNA]</scope>
    <source>
        <strain evidence="3 4">H3</strain>
    </source>
</reference>
<dbReference type="RefSeq" id="WP_327600387.1">
    <property type="nucleotide sequence ID" value="NZ_JAYXHS010000003.1"/>
</dbReference>
<organism evidence="3 4">
    <name type="scientific">Uliginosibacterium silvisoli</name>
    <dbReference type="NCBI Taxonomy" id="3114758"/>
    <lineage>
        <taxon>Bacteria</taxon>
        <taxon>Pseudomonadati</taxon>
        <taxon>Pseudomonadota</taxon>
        <taxon>Betaproteobacteria</taxon>
        <taxon>Rhodocyclales</taxon>
        <taxon>Zoogloeaceae</taxon>
        <taxon>Uliginosibacterium</taxon>
    </lineage>
</organism>
<accession>A0ABU6K8Q0</accession>
<evidence type="ECO:0000259" key="2">
    <source>
        <dbReference type="Pfam" id="PF08327"/>
    </source>
</evidence>
<dbReference type="Gene3D" id="3.30.530.20">
    <property type="match status" value="1"/>
</dbReference>
<evidence type="ECO:0000256" key="1">
    <source>
        <dbReference type="ARBA" id="ARBA00006817"/>
    </source>
</evidence>
<dbReference type="Pfam" id="PF08327">
    <property type="entry name" value="AHSA1"/>
    <property type="match status" value="1"/>
</dbReference>
<keyword evidence="4" id="KW-1185">Reference proteome</keyword>
<feature type="domain" description="Activator of Hsp90 ATPase homologue 1/2-like C-terminal" evidence="2">
    <location>
        <begin position="19"/>
        <end position="150"/>
    </location>
</feature>
<dbReference type="InterPro" id="IPR023393">
    <property type="entry name" value="START-like_dom_sf"/>
</dbReference>
<comment type="similarity">
    <text evidence="1">Belongs to the AHA1 family.</text>
</comment>
<dbReference type="CDD" id="cd08894">
    <property type="entry name" value="SRPBCC_CalC_Aha1-like_1"/>
    <property type="match status" value="1"/>
</dbReference>
<gene>
    <name evidence="3" type="ORF">VVD49_16935</name>
</gene>
<dbReference type="Proteomes" id="UP001331561">
    <property type="component" value="Unassembled WGS sequence"/>
</dbReference>